<gene>
    <name evidence="4" type="ORF">QBC34DRAFT_487008</name>
</gene>
<name>A0AAV9GD14_9PEZI</name>
<dbReference type="AlphaFoldDB" id="A0AAV9GD14"/>
<dbReference type="Gene3D" id="3.90.180.10">
    <property type="entry name" value="Medium-chain alcohol dehydrogenases, catalytic domain"/>
    <property type="match status" value="1"/>
</dbReference>
<sequence length="353" mass="37528">MDKQNNNIAAFLPAPNADLVIREREIPVPGPLEILIRNHAVGLNPIDWKRQTWGFMIPSYPTILGTDLSGVVVAVGSSVSTFKPGDRVIGFAHGLRSQNLDNCAFQTYTVVRANAAVVMPPSMTFTQAATVPTAVGTAAMCIVDVFGLSLPGWASDTAVQCPENAAILVWGGASTGVGNMVVQFAQLAGLTVFATASPHHHARLLSLGAAGVVDYHSPTAVDEVVMAAKRAGKDIVYAVDAISKEETLAAVVEILSRASGNRGKAMLAHTTPWPASVVRPGHMHVEQVRGDDLWERREDLCTWLYGTALPTWLADGQLVLSPSRTVAKNISGIQDGLNELKRGVSGEKLVVEI</sequence>
<feature type="domain" description="Enoyl reductase (ER)" evidence="3">
    <location>
        <begin position="14"/>
        <end position="351"/>
    </location>
</feature>
<dbReference type="InterPro" id="IPR020843">
    <property type="entry name" value="ER"/>
</dbReference>
<keyword evidence="5" id="KW-1185">Reference proteome</keyword>
<dbReference type="EMBL" id="MU865960">
    <property type="protein sequence ID" value="KAK4446057.1"/>
    <property type="molecule type" value="Genomic_DNA"/>
</dbReference>
<dbReference type="InterPro" id="IPR013154">
    <property type="entry name" value="ADH-like_N"/>
</dbReference>
<dbReference type="InterPro" id="IPR011032">
    <property type="entry name" value="GroES-like_sf"/>
</dbReference>
<dbReference type="Pfam" id="PF08240">
    <property type="entry name" value="ADH_N"/>
    <property type="match status" value="1"/>
</dbReference>
<reference evidence="4" key="2">
    <citation type="submission" date="2023-05" db="EMBL/GenBank/DDBJ databases">
        <authorList>
            <consortium name="Lawrence Berkeley National Laboratory"/>
            <person name="Steindorff A."/>
            <person name="Hensen N."/>
            <person name="Bonometti L."/>
            <person name="Westerberg I."/>
            <person name="Brannstrom I.O."/>
            <person name="Guillou S."/>
            <person name="Cros-Aarteil S."/>
            <person name="Calhoun S."/>
            <person name="Haridas S."/>
            <person name="Kuo A."/>
            <person name="Mondo S."/>
            <person name="Pangilinan J."/>
            <person name="Riley R."/>
            <person name="Labutti K."/>
            <person name="Andreopoulos B."/>
            <person name="Lipzen A."/>
            <person name="Chen C."/>
            <person name="Yanf M."/>
            <person name="Daum C."/>
            <person name="Ng V."/>
            <person name="Clum A."/>
            <person name="Ohm R."/>
            <person name="Martin F."/>
            <person name="Silar P."/>
            <person name="Natvig D."/>
            <person name="Lalanne C."/>
            <person name="Gautier V."/>
            <person name="Ament-Velasquez S.L."/>
            <person name="Kruys A."/>
            <person name="Hutchinson M.I."/>
            <person name="Powell A.J."/>
            <person name="Barry K."/>
            <person name="Miller A.N."/>
            <person name="Grigoriev I.V."/>
            <person name="Debuchy R."/>
            <person name="Gladieux P."/>
            <person name="Thoren M.H."/>
            <person name="Johannesson H."/>
        </authorList>
    </citation>
    <scope>NUCLEOTIDE SEQUENCE</scope>
    <source>
        <strain evidence="4">PSN243</strain>
    </source>
</reference>
<dbReference type="PANTHER" id="PTHR45348">
    <property type="entry name" value="HYPOTHETICAL OXIDOREDUCTASE (EUROFUNG)"/>
    <property type="match status" value="1"/>
</dbReference>
<evidence type="ECO:0000259" key="3">
    <source>
        <dbReference type="SMART" id="SM00829"/>
    </source>
</evidence>
<dbReference type="GO" id="GO:0016651">
    <property type="term" value="F:oxidoreductase activity, acting on NAD(P)H"/>
    <property type="evidence" value="ECO:0007669"/>
    <property type="project" value="InterPro"/>
</dbReference>
<keyword evidence="2" id="KW-0560">Oxidoreductase</keyword>
<reference evidence="4" key="1">
    <citation type="journal article" date="2023" name="Mol. Phylogenet. Evol.">
        <title>Genome-scale phylogeny and comparative genomics of the fungal order Sordariales.</title>
        <authorList>
            <person name="Hensen N."/>
            <person name="Bonometti L."/>
            <person name="Westerberg I."/>
            <person name="Brannstrom I.O."/>
            <person name="Guillou S."/>
            <person name="Cros-Aarteil S."/>
            <person name="Calhoun S."/>
            <person name="Haridas S."/>
            <person name="Kuo A."/>
            <person name="Mondo S."/>
            <person name="Pangilinan J."/>
            <person name="Riley R."/>
            <person name="LaButti K."/>
            <person name="Andreopoulos B."/>
            <person name="Lipzen A."/>
            <person name="Chen C."/>
            <person name="Yan M."/>
            <person name="Daum C."/>
            <person name="Ng V."/>
            <person name="Clum A."/>
            <person name="Steindorff A."/>
            <person name="Ohm R.A."/>
            <person name="Martin F."/>
            <person name="Silar P."/>
            <person name="Natvig D.O."/>
            <person name="Lalanne C."/>
            <person name="Gautier V."/>
            <person name="Ament-Velasquez S.L."/>
            <person name="Kruys A."/>
            <person name="Hutchinson M.I."/>
            <person name="Powell A.J."/>
            <person name="Barry K."/>
            <person name="Miller A.N."/>
            <person name="Grigoriev I.V."/>
            <person name="Debuchy R."/>
            <person name="Gladieux P."/>
            <person name="Hiltunen Thoren M."/>
            <person name="Johannesson H."/>
        </authorList>
    </citation>
    <scope>NUCLEOTIDE SEQUENCE</scope>
    <source>
        <strain evidence="4">PSN243</strain>
    </source>
</reference>
<protein>
    <submittedName>
        <fullName evidence="4">Chaperonin 10-like protein</fullName>
    </submittedName>
</protein>
<organism evidence="4 5">
    <name type="scientific">Podospora aff. communis PSN243</name>
    <dbReference type="NCBI Taxonomy" id="3040156"/>
    <lineage>
        <taxon>Eukaryota</taxon>
        <taxon>Fungi</taxon>
        <taxon>Dikarya</taxon>
        <taxon>Ascomycota</taxon>
        <taxon>Pezizomycotina</taxon>
        <taxon>Sordariomycetes</taxon>
        <taxon>Sordariomycetidae</taxon>
        <taxon>Sordariales</taxon>
        <taxon>Podosporaceae</taxon>
        <taxon>Podospora</taxon>
    </lineage>
</organism>
<dbReference type="Gene3D" id="3.40.50.720">
    <property type="entry name" value="NAD(P)-binding Rossmann-like Domain"/>
    <property type="match status" value="1"/>
</dbReference>
<evidence type="ECO:0000313" key="5">
    <source>
        <dbReference type="Proteomes" id="UP001321760"/>
    </source>
</evidence>
<proteinExistence type="inferred from homology"/>
<comment type="caution">
    <text evidence="4">The sequence shown here is derived from an EMBL/GenBank/DDBJ whole genome shotgun (WGS) entry which is preliminary data.</text>
</comment>
<dbReference type="Pfam" id="PF00107">
    <property type="entry name" value="ADH_zinc_N"/>
    <property type="match status" value="1"/>
</dbReference>
<evidence type="ECO:0000256" key="1">
    <source>
        <dbReference type="ARBA" id="ARBA00008072"/>
    </source>
</evidence>
<dbReference type="CDD" id="cd08249">
    <property type="entry name" value="enoyl_reductase_like"/>
    <property type="match status" value="1"/>
</dbReference>
<evidence type="ECO:0000256" key="2">
    <source>
        <dbReference type="ARBA" id="ARBA00023002"/>
    </source>
</evidence>
<dbReference type="PANTHER" id="PTHR45348:SF2">
    <property type="entry name" value="ZINC-TYPE ALCOHOL DEHYDROGENASE-LIKE PROTEIN C2E1P3.01"/>
    <property type="match status" value="1"/>
</dbReference>
<accession>A0AAV9GD14</accession>
<dbReference type="SMART" id="SM00829">
    <property type="entry name" value="PKS_ER"/>
    <property type="match status" value="1"/>
</dbReference>
<comment type="similarity">
    <text evidence="1">Belongs to the zinc-containing alcohol dehydrogenase family.</text>
</comment>
<dbReference type="InterPro" id="IPR047122">
    <property type="entry name" value="Trans-enoyl_RdTase-like"/>
</dbReference>
<dbReference type="SUPFAM" id="SSF50129">
    <property type="entry name" value="GroES-like"/>
    <property type="match status" value="1"/>
</dbReference>
<dbReference type="Proteomes" id="UP001321760">
    <property type="component" value="Unassembled WGS sequence"/>
</dbReference>
<dbReference type="SUPFAM" id="SSF51735">
    <property type="entry name" value="NAD(P)-binding Rossmann-fold domains"/>
    <property type="match status" value="1"/>
</dbReference>
<dbReference type="InterPro" id="IPR036291">
    <property type="entry name" value="NAD(P)-bd_dom_sf"/>
</dbReference>
<evidence type="ECO:0000313" key="4">
    <source>
        <dbReference type="EMBL" id="KAK4446057.1"/>
    </source>
</evidence>
<dbReference type="InterPro" id="IPR013149">
    <property type="entry name" value="ADH-like_C"/>
</dbReference>